<gene>
    <name evidence="2" type="ORF">PF002_g26067</name>
    <name evidence="3" type="ORF">PF008_g24739</name>
</gene>
<proteinExistence type="predicted"/>
<evidence type="ECO:0000313" key="2">
    <source>
        <dbReference type="EMBL" id="KAE9185790.1"/>
    </source>
</evidence>
<dbReference type="AlphaFoldDB" id="A0A6A3WIL0"/>
<accession>A0A6A3WIL0</accession>
<dbReference type="Proteomes" id="UP000440367">
    <property type="component" value="Unassembled WGS sequence"/>
</dbReference>
<feature type="transmembrane region" description="Helical" evidence="1">
    <location>
        <begin position="82"/>
        <end position="103"/>
    </location>
</feature>
<protein>
    <submittedName>
        <fullName evidence="2">Uncharacterized protein</fullName>
    </submittedName>
</protein>
<keyword evidence="1" id="KW-1133">Transmembrane helix</keyword>
<evidence type="ECO:0000313" key="3">
    <source>
        <dbReference type="EMBL" id="KAE9293660.1"/>
    </source>
</evidence>
<dbReference type="EMBL" id="QXFY01002693">
    <property type="protein sequence ID" value="KAE9293660.1"/>
    <property type="molecule type" value="Genomic_DNA"/>
</dbReference>
<evidence type="ECO:0000313" key="4">
    <source>
        <dbReference type="Proteomes" id="UP000440367"/>
    </source>
</evidence>
<reference evidence="2 4" key="1">
    <citation type="submission" date="2018-08" db="EMBL/GenBank/DDBJ databases">
        <title>Genomic investigation of the strawberry pathogen Phytophthora fragariae indicates pathogenicity is determined by transcriptional variation in three key races.</title>
        <authorList>
            <person name="Adams T.M."/>
            <person name="Armitage A.D."/>
            <person name="Sobczyk M.K."/>
            <person name="Bates H.J."/>
            <person name="Dunwell J.M."/>
            <person name="Nellist C.F."/>
            <person name="Harrison R.J."/>
        </authorList>
    </citation>
    <scope>NUCLEOTIDE SEQUENCE [LARGE SCALE GENOMIC DNA]</scope>
    <source>
        <strain evidence="2 4">BC-1</strain>
        <strain evidence="3 5">NOV-77</strain>
    </source>
</reference>
<evidence type="ECO:0000313" key="5">
    <source>
        <dbReference type="Proteomes" id="UP000486351"/>
    </source>
</evidence>
<keyword evidence="1" id="KW-0812">Transmembrane</keyword>
<organism evidence="2 4">
    <name type="scientific">Phytophthora fragariae</name>
    <dbReference type="NCBI Taxonomy" id="53985"/>
    <lineage>
        <taxon>Eukaryota</taxon>
        <taxon>Sar</taxon>
        <taxon>Stramenopiles</taxon>
        <taxon>Oomycota</taxon>
        <taxon>Peronosporomycetes</taxon>
        <taxon>Peronosporales</taxon>
        <taxon>Peronosporaceae</taxon>
        <taxon>Phytophthora</taxon>
    </lineage>
</organism>
<feature type="transmembrane region" description="Helical" evidence="1">
    <location>
        <begin position="123"/>
        <end position="145"/>
    </location>
</feature>
<evidence type="ECO:0000256" key="1">
    <source>
        <dbReference type="SAM" id="Phobius"/>
    </source>
</evidence>
<sequence length="157" mass="17997">MPGSPVISDVLLETRKQNTRAVKQALQLLFNSEYLGLTAYTLFIIPMLYVLYMPILQALPNEVYYPSHFVLMENADQFLDRMTVITILAFLQLAVLIVLHIFVATRFAVSTIYQIAFVLETHFTLVAGRLLVSFIFAVQSTLLHYGADFSFRFSWIH</sequence>
<name>A0A6A3WIL0_9STRA</name>
<dbReference type="Proteomes" id="UP000486351">
    <property type="component" value="Unassembled WGS sequence"/>
</dbReference>
<dbReference type="EMBL" id="QXGD01002660">
    <property type="protein sequence ID" value="KAE9185790.1"/>
    <property type="molecule type" value="Genomic_DNA"/>
</dbReference>
<comment type="caution">
    <text evidence="2">The sequence shown here is derived from an EMBL/GenBank/DDBJ whole genome shotgun (WGS) entry which is preliminary data.</text>
</comment>
<feature type="transmembrane region" description="Helical" evidence="1">
    <location>
        <begin position="34"/>
        <end position="52"/>
    </location>
</feature>
<keyword evidence="1" id="KW-0472">Membrane</keyword>